<evidence type="ECO:0000256" key="2">
    <source>
        <dbReference type="SAM" id="SignalP"/>
    </source>
</evidence>
<evidence type="ECO:0000256" key="1">
    <source>
        <dbReference type="SAM" id="MobiDB-lite"/>
    </source>
</evidence>
<dbReference type="InterPro" id="IPR019606">
    <property type="entry name" value="GerMN"/>
</dbReference>
<gene>
    <name evidence="3" type="ORF">B7C51_02775</name>
</gene>
<dbReference type="RefSeq" id="WP_023482716.1">
    <property type="nucleotide sequence ID" value="NZ_CP019794.1"/>
</dbReference>
<dbReference type="PROSITE" id="PS51257">
    <property type="entry name" value="PROKAR_LIPOPROTEIN"/>
    <property type="match status" value="1"/>
</dbReference>
<organism evidence="3 4">
    <name type="scientific">Paenibacillus larvae subsp. pulvifaciens</name>
    <dbReference type="NCBI Taxonomy" id="1477"/>
    <lineage>
        <taxon>Bacteria</taxon>
        <taxon>Bacillati</taxon>
        <taxon>Bacillota</taxon>
        <taxon>Bacilli</taxon>
        <taxon>Bacillales</taxon>
        <taxon>Paenibacillaceae</taxon>
        <taxon>Paenibacillus</taxon>
    </lineage>
</organism>
<feature type="compositionally biased region" description="Low complexity" evidence="1">
    <location>
        <begin position="32"/>
        <end position="53"/>
    </location>
</feature>
<dbReference type="Pfam" id="PF10646">
    <property type="entry name" value="Germane"/>
    <property type="match status" value="1"/>
</dbReference>
<proteinExistence type="predicted"/>
<feature type="chain" id="PRO_5043310199" evidence="2">
    <location>
        <begin position="20"/>
        <end position="195"/>
    </location>
</feature>
<evidence type="ECO:0000313" key="4">
    <source>
        <dbReference type="Proteomes" id="UP000192727"/>
    </source>
</evidence>
<dbReference type="Proteomes" id="UP000192727">
    <property type="component" value="Chromosome"/>
</dbReference>
<feature type="region of interest" description="Disordered" evidence="1">
    <location>
        <begin position="28"/>
        <end position="66"/>
    </location>
</feature>
<name>A0A1U9YR82_9BACL</name>
<accession>A0A1U9YR82</accession>
<protein>
    <submittedName>
        <fullName evidence="3">Uncharacterized protein</fullName>
    </submittedName>
</protein>
<reference evidence="3 4" key="1">
    <citation type="submission" date="2017-03" db="EMBL/GenBank/DDBJ databases">
        <title>Paenibacillus larvae genome sequencing.</title>
        <authorList>
            <person name="Dingman D.W."/>
        </authorList>
    </citation>
    <scope>NUCLEOTIDE SEQUENCE [LARGE SCALE GENOMIC DNA]</scope>
    <source>
        <strain evidence="3 4">SAG 10367</strain>
    </source>
</reference>
<evidence type="ECO:0000313" key="3">
    <source>
        <dbReference type="EMBL" id="ARF66958.1"/>
    </source>
</evidence>
<keyword evidence="2" id="KW-0732">Signal</keyword>
<feature type="signal peptide" evidence="2">
    <location>
        <begin position="1"/>
        <end position="19"/>
    </location>
</feature>
<sequence>MNKKRWLQGAIITSLVMLAATGCGQKKEPLGAASSAPTNTPAASSVPAATPGTEADQKSQETNTPEMKTVQIKVYYTDQNAEKLVEKQENISYKTDREKYAAALNALKKSSDPNVIPLFEQVTFKSVTPDNDALKVDLSFTEAAQLGGSGEEMLIQALKKTAFQFPEISKLYITKDGKQVESLMGHFDLPYPITK</sequence>
<dbReference type="GeneID" id="64218442"/>
<dbReference type="AlphaFoldDB" id="A0A1U9YR82"/>
<dbReference type="EMBL" id="CP020557">
    <property type="protein sequence ID" value="ARF66958.1"/>
    <property type="molecule type" value="Genomic_DNA"/>
</dbReference>